<keyword evidence="1" id="KW-0812">Transmembrane</keyword>
<proteinExistence type="predicted"/>
<evidence type="ECO:0000313" key="2">
    <source>
        <dbReference type="EMBL" id="KZS02354.1"/>
    </source>
</evidence>
<accession>A0A164JHH8</accession>
<evidence type="ECO:0000256" key="1">
    <source>
        <dbReference type="SAM" id="Phobius"/>
    </source>
</evidence>
<name>A0A164JHH8_9CRUS</name>
<dbReference type="EMBL" id="LRGB01004593">
    <property type="protein sequence ID" value="KZS02354.1"/>
    <property type="molecule type" value="Genomic_DNA"/>
</dbReference>
<organism evidence="2 3">
    <name type="scientific">Daphnia magna</name>
    <dbReference type="NCBI Taxonomy" id="35525"/>
    <lineage>
        <taxon>Eukaryota</taxon>
        <taxon>Metazoa</taxon>
        <taxon>Ecdysozoa</taxon>
        <taxon>Arthropoda</taxon>
        <taxon>Crustacea</taxon>
        <taxon>Branchiopoda</taxon>
        <taxon>Diplostraca</taxon>
        <taxon>Cladocera</taxon>
        <taxon>Anomopoda</taxon>
        <taxon>Daphniidae</taxon>
        <taxon>Daphnia</taxon>
    </lineage>
</organism>
<dbReference type="AlphaFoldDB" id="A0A164JHH8"/>
<feature type="transmembrane region" description="Helical" evidence="1">
    <location>
        <begin position="35"/>
        <end position="53"/>
    </location>
</feature>
<comment type="caution">
    <text evidence="2">The sequence shown here is derived from an EMBL/GenBank/DDBJ whole genome shotgun (WGS) entry which is preliminary data.</text>
</comment>
<reference evidence="2 3" key="1">
    <citation type="submission" date="2016-03" db="EMBL/GenBank/DDBJ databases">
        <title>EvidentialGene: Evidence-directed Construction of Genes on Genomes.</title>
        <authorList>
            <person name="Gilbert D.G."/>
            <person name="Choi J.-H."/>
            <person name="Mockaitis K."/>
            <person name="Colbourne J."/>
            <person name="Pfrender M."/>
        </authorList>
    </citation>
    <scope>NUCLEOTIDE SEQUENCE [LARGE SCALE GENOMIC DNA]</scope>
    <source>
        <strain evidence="2 3">Xinb3</strain>
        <tissue evidence="2">Complete organism</tissue>
    </source>
</reference>
<keyword evidence="1" id="KW-0472">Membrane</keyword>
<dbReference type="Proteomes" id="UP000076858">
    <property type="component" value="Unassembled WGS sequence"/>
</dbReference>
<evidence type="ECO:0000313" key="3">
    <source>
        <dbReference type="Proteomes" id="UP000076858"/>
    </source>
</evidence>
<protein>
    <submittedName>
        <fullName evidence="2">Uncharacterized protein</fullName>
    </submittedName>
</protein>
<keyword evidence="3" id="KW-1185">Reference proteome</keyword>
<sequence length="68" mass="7492">DYQIVVCGVSQHSPDIVWSYLTHMLVLSRLGFSQIPSACGLLLLSVLCVACLLPGKAHSRIYVFLLVF</sequence>
<feature type="non-terminal residue" evidence="2">
    <location>
        <position position="1"/>
    </location>
</feature>
<gene>
    <name evidence="2" type="ORF">APZ42_000638</name>
</gene>
<keyword evidence="1" id="KW-1133">Transmembrane helix</keyword>